<feature type="region of interest" description="Disordered" evidence="5">
    <location>
        <begin position="354"/>
        <end position="384"/>
    </location>
</feature>
<keyword evidence="9" id="KW-1185">Reference proteome</keyword>
<accession>A0AA36NLR1</accession>
<evidence type="ECO:0000313" key="9">
    <source>
        <dbReference type="Proteomes" id="UP001178507"/>
    </source>
</evidence>
<feature type="transmembrane region" description="Helical" evidence="6">
    <location>
        <begin position="164"/>
        <end position="183"/>
    </location>
</feature>
<sequence>MNEHVAKILEELAFFLALVGVSECLRFLVRRGRPGSRAAEALGISSLVLGWYSVSITLVLLNKWVMMSWRGGLPFPLFYTMSHMVLKGCFALLYLLVSCDPPKPQRRSVCCGVSMVGVMTALDVAASNMSFLFISVAFYTMLKSASLIFILVLGVLLRMEPCSCGIAGTVLLIAAGIFITSYGESDFDARGFWLVLGSEVFAALRWLLTQRALHSSGLSAMQTVFYMSPASSLTLAPIVIWRERHELMALAEPGALQQYLILVLLPGFLAFLLLLIEVQLVKVTSSLTLSVFGNLKSVVTIIFSIVVFNEKTRPIQWTGLLLALIGMVVYARLKNRTLAVDSLAAVKYEVLPQDAEDDSAAAEAKGESGSDDAGREERARRDLS</sequence>
<feature type="transmembrane region" description="Helical" evidence="6">
    <location>
        <begin position="12"/>
        <end position="29"/>
    </location>
</feature>
<comment type="subcellular location">
    <subcellularLocation>
        <location evidence="1">Membrane</location>
        <topology evidence="1">Multi-pass membrane protein</topology>
    </subcellularLocation>
</comment>
<proteinExistence type="predicted"/>
<feature type="transmembrane region" description="Helical" evidence="6">
    <location>
        <begin position="220"/>
        <end position="241"/>
    </location>
</feature>
<dbReference type="PANTHER" id="PTHR11132">
    <property type="entry name" value="SOLUTE CARRIER FAMILY 35"/>
    <property type="match status" value="1"/>
</dbReference>
<feature type="transmembrane region" description="Helical" evidence="6">
    <location>
        <begin position="256"/>
        <end position="275"/>
    </location>
</feature>
<reference evidence="8" key="1">
    <citation type="submission" date="2023-08" db="EMBL/GenBank/DDBJ databases">
        <authorList>
            <person name="Chen Y."/>
            <person name="Shah S."/>
            <person name="Dougan E. K."/>
            <person name="Thang M."/>
            <person name="Chan C."/>
        </authorList>
    </citation>
    <scope>NUCLEOTIDE SEQUENCE</scope>
</reference>
<gene>
    <name evidence="8" type="ORF">EVOR1521_LOCUS29471</name>
</gene>
<dbReference type="SUPFAM" id="SSF103481">
    <property type="entry name" value="Multidrug resistance efflux transporter EmrE"/>
    <property type="match status" value="1"/>
</dbReference>
<keyword evidence="4 6" id="KW-0472">Membrane</keyword>
<dbReference type="InterPro" id="IPR004853">
    <property type="entry name" value="Sugar_P_trans_dom"/>
</dbReference>
<organism evidence="8 9">
    <name type="scientific">Effrenium voratum</name>
    <dbReference type="NCBI Taxonomy" id="2562239"/>
    <lineage>
        <taxon>Eukaryota</taxon>
        <taxon>Sar</taxon>
        <taxon>Alveolata</taxon>
        <taxon>Dinophyceae</taxon>
        <taxon>Suessiales</taxon>
        <taxon>Symbiodiniaceae</taxon>
        <taxon>Effrenium</taxon>
    </lineage>
</organism>
<comment type="caution">
    <text evidence="8">The sequence shown here is derived from an EMBL/GenBank/DDBJ whole genome shotgun (WGS) entry which is preliminary data.</text>
</comment>
<keyword evidence="2 6" id="KW-0812">Transmembrane</keyword>
<protein>
    <recommendedName>
        <fullName evidence="7">Sugar phosphate transporter domain-containing protein</fullName>
    </recommendedName>
</protein>
<dbReference type="InterPro" id="IPR050186">
    <property type="entry name" value="TPT_transporter"/>
</dbReference>
<evidence type="ECO:0000313" key="8">
    <source>
        <dbReference type="EMBL" id="CAJ1407873.1"/>
    </source>
</evidence>
<feature type="transmembrane region" description="Helical" evidence="6">
    <location>
        <begin position="109"/>
        <end position="126"/>
    </location>
</feature>
<feature type="transmembrane region" description="Helical" evidence="6">
    <location>
        <begin position="132"/>
        <end position="157"/>
    </location>
</feature>
<dbReference type="Proteomes" id="UP001178507">
    <property type="component" value="Unassembled WGS sequence"/>
</dbReference>
<feature type="transmembrane region" description="Helical" evidence="6">
    <location>
        <begin position="41"/>
        <end position="65"/>
    </location>
</feature>
<evidence type="ECO:0000256" key="6">
    <source>
        <dbReference type="SAM" id="Phobius"/>
    </source>
</evidence>
<evidence type="ECO:0000256" key="4">
    <source>
        <dbReference type="ARBA" id="ARBA00023136"/>
    </source>
</evidence>
<feature type="compositionally biased region" description="Basic and acidic residues" evidence="5">
    <location>
        <begin position="364"/>
        <end position="384"/>
    </location>
</feature>
<dbReference type="AlphaFoldDB" id="A0AA36NLR1"/>
<dbReference type="Pfam" id="PF03151">
    <property type="entry name" value="TPT"/>
    <property type="match status" value="1"/>
</dbReference>
<evidence type="ECO:0000256" key="5">
    <source>
        <dbReference type="SAM" id="MobiDB-lite"/>
    </source>
</evidence>
<name>A0AA36NLR1_9DINO</name>
<evidence type="ECO:0000256" key="1">
    <source>
        <dbReference type="ARBA" id="ARBA00004141"/>
    </source>
</evidence>
<evidence type="ECO:0000259" key="7">
    <source>
        <dbReference type="Pfam" id="PF03151"/>
    </source>
</evidence>
<dbReference type="GO" id="GO:0016020">
    <property type="term" value="C:membrane"/>
    <property type="evidence" value="ECO:0007669"/>
    <property type="project" value="UniProtKB-SubCell"/>
</dbReference>
<keyword evidence="3 6" id="KW-1133">Transmembrane helix</keyword>
<feature type="transmembrane region" description="Helical" evidence="6">
    <location>
        <begin position="189"/>
        <end position="208"/>
    </location>
</feature>
<evidence type="ECO:0000256" key="2">
    <source>
        <dbReference type="ARBA" id="ARBA00022692"/>
    </source>
</evidence>
<feature type="transmembrane region" description="Helical" evidence="6">
    <location>
        <begin position="314"/>
        <end position="333"/>
    </location>
</feature>
<dbReference type="InterPro" id="IPR037185">
    <property type="entry name" value="EmrE-like"/>
</dbReference>
<feature type="transmembrane region" description="Helical" evidence="6">
    <location>
        <begin position="77"/>
        <end position="97"/>
    </location>
</feature>
<dbReference type="EMBL" id="CAUJNA010003694">
    <property type="protein sequence ID" value="CAJ1407873.1"/>
    <property type="molecule type" value="Genomic_DNA"/>
</dbReference>
<evidence type="ECO:0000256" key="3">
    <source>
        <dbReference type="ARBA" id="ARBA00022989"/>
    </source>
</evidence>
<feature type="transmembrane region" description="Helical" evidence="6">
    <location>
        <begin position="287"/>
        <end position="308"/>
    </location>
</feature>
<feature type="domain" description="Sugar phosphate transporter" evidence="7">
    <location>
        <begin position="44"/>
        <end position="330"/>
    </location>
</feature>